<reference evidence="1 2" key="1">
    <citation type="journal article" date="2016" name="DNA Res.">
        <title>The draft genome of MD-2 pineapple using hybrid error correction of long reads.</title>
        <authorList>
            <person name="Redwan R.M."/>
            <person name="Saidin A."/>
            <person name="Kumar S.V."/>
        </authorList>
    </citation>
    <scope>NUCLEOTIDE SEQUENCE [LARGE SCALE GENOMIC DNA]</scope>
    <source>
        <strain evidence="2">cv. MD2</strain>
        <tissue evidence="1">Leaf</tissue>
    </source>
</reference>
<dbReference type="AlphaFoldDB" id="A0A199UQZ9"/>
<sequence>MIMRKAPKMKQAKRRFLKVLTITRNHHLMLRVTMKTRLLRKLHKIAKTMLQRDQLKRVAMGRTLLQEKI</sequence>
<proteinExistence type="predicted"/>
<dbReference type="Proteomes" id="UP000092600">
    <property type="component" value="Unassembled WGS sequence"/>
</dbReference>
<dbReference type="EMBL" id="LSRQ01005609">
    <property type="protein sequence ID" value="OAY67232.1"/>
    <property type="molecule type" value="Genomic_DNA"/>
</dbReference>
<name>A0A199UQZ9_ANACO</name>
<gene>
    <name evidence="1" type="ORF">ACMD2_25345</name>
</gene>
<evidence type="ECO:0000313" key="1">
    <source>
        <dbReference type="EMBL" id="OAY67232.1"/>
    </source>
</evidence>
<accession>A0A199UQZ9</accession>
<protein>
    <submittedName>
        <fullName evidence="1">Uncharacterized protein</fullName>
    </submittedName>
</protein>
<organism evidence="1 2">
    <name type="scientific">Ananas comosus</name>
    <name type="common">Pineapple</name>
    <name type="synonym">Ananas ananas</name>
    <dbReference type="NCBI Taxonomy" id="4615"/>
    <lineage>
        <taxon>Eukaryota</taxon>
        <taxon>Viridiplantae</taxon>
        <taxon>Streptophyta</taxon>
        <taxon>Embryophyta</taxon>
        <taxon>Tracheophyta</taxon>
        <taxon>Spermatophyta</taxon>
        <taxon>Magnoliopsida</taxon>
        <taxon>Liliopsida</taxon>
        <taxon>Poales</taxon>
        <taxon>Bromeliaceae</taxon>
        <taxon>Bromelioideae</taxon>
        <taxon>Ananas</taxon>
    </lineage>
</organism>
<comment type="caution">
    <text evidence="1">The sequence shown here is derived from an EMBL/GenBank/DDBJ whole genome shotgun (WGS) entry which is preliminary data.</text>
</comment>
<evidence type="ECO:0000313" key="2">
    <source>
        <dbReference type="Proteomes" id="UP000092600"/>
    </source>
</evidence>